<dbReference type="Proteomes" id="UP000031184">
    <property type="component" value="Unassembled WGS sequence"/>
</dbReference>
<gene>
    <name evidence="1" type="ORF">C095_11460</name>
</gene>
<name>A0A0B4FM19_9FUSO</name>
<dbReference type="EMBL" id="AUZI01000027">
    <property type="protein sequence ID" value="KID48322.1"/>
    <property type="molecule type" value="Genomic_DNA"/>
</dbReference>
<organism evidence="1 2">
    <name type="scientific">Fusobacterium necrophorum subsp. funduliforme B35</name>
    <dbReference type="NCBI Taxonomy" id="1226633"/>
    <lineage>
        <taxon>Bacteria</taxon>
        <taxon>Fusobacteriati</taxon>
        <taxon>Fusobacteriota</taxon>
        <taxon>Fusobacteriia</taxon>
        <taxon>Fusobacteriales</taxon>
        <taxon>Fusobacteriaceae</taxon>
        <taxon>Fusobacterium</taxon>
    </lineage>
</organism>
<feature type="non-terminal residue" evidence="1">
    <location>
        <position position="1"/>
    </location>
</feature>
<comment type="caution">
    <text evidence="1">The sequence shown here is derived from an EMBL/GenBank/DDBJ whole genome shotgun (WGS) entry which is preliminary data.</text>
</comment>
<dbReference type="AlphaFoldDB" id="A0A0B4FM19"/>
<protein>
    <submittedName>
        <fullName evidence="1">Uncharacterized protein</fullName>
    </submittedName>
</protein>
<proteinExistence type="predicted"/>
<evidence type="ECO:0000313" key="2">
    <source>
        <dbReference type="Proteomes" id="UP000031184"/>
    </source>
</evidence>
<dbReference type="PATRIC" id="fig|1226633.4.peg.2323"/>
<accession>A0A0B4FM19</accession>
<sequence length="176" mass="19211">VITGPGADVIANRIPVDEREYYSTEIFTSETYFFGGRVSRTQSAFTLVNDKSKTLTTYNIGSTSVGFGLLDIGGSAGVGFYTDETVEDLSKLTISVGGSIAVAGYGRGTDLLFKKSSYIPRGVRIYGGKGISSPIPFDVHVTFIEIGNPKNIKKDRKAYDVYKRFMEKSRETGGEW</sequence>
<reference evidence="1 2" key="1">
    <citation type="submission" date="2013-08" db="EMBL/GenBank/DDBJ databases">
        <title>An opportunistic ruminal bacterium that causes liver abscesses in cattle.</title>
        <authorList>
            <person name="Benahmed F.H."/>
            <person name="Rasmussen M."/>
            <person name="Harbottle H."/>
            <person name="Soppet D."/>
            <person name="Nagaraja T.G."/>
            <person name="Davidson M."/>
        </authorList>
    </citation>
    <scope>NUCLEOTIDE SEQUENCE [LARGE SCALE GENOMIC DNA]</scope>
    <source>
        <strain evidence="1 2">B35</strain>
    </source>
</reference>
<evidence type="ECO:0000313" key="1">
    <source>
        <dbReference type="EMBL" id="KID48322.1"/>
    </source>
</evidence>